<comment type="caution">
    <text evidence="2">The sequence shown here is derived from an EMBL/GenBank/DDBJ whole genome shotgun (WGS) entry which is preliminary data.</text>
</comment>
<proteinExistence type="predicted"/>
<keyword evidence="3" id="KW-1185">Reference proteome</keyword>
<organism evidence="2 3">
    <name type="scientific">Terrabacter terrae</name>
    <dbReference type="NCBI Taxonomy" id="318434"/>
    <lineage>
        <taxon>Bacteria</taxon>
        <taxon>Bacillati</taxon>
        <taxon>Actinomycetota</taxon>
        <taxon>Actinomycetes</taxon>
        <taxon>Micrococcales</taxon>
        <taxon>Intrasporangiaceae</taxon>
        <taxon>Terrabacter</taxon>
    </lineage>
</organism>
<reference evidence="2 3" key="1">
    <citation type="journal article" date="2019" name="Int. J. Syst. Evol. Microbiol.">
        <title>The Global Catalogue of Microorganisms (GCM) 10K type strain sequencing project: providing services to taxonomists for standard genome sequencing and annotation.</title>
        <authorList>
            <consortium name="The Broad Institute Genomics Platform"/>
            <consortium name="The Broad Institute Genome Sequencing Center for Infectious Disease"/>
            <person name="Wu L."/>
            <person name="Ma J."/>
        </authorList>
    </citation>
    <scope>NUCLEOTIDE SEQUENCE [LARGE SCALE GENOMIC DNA]</scope>
    <source>
        <strain evidence="2 3">JCM 14283</strain>
    </source>
</reference>
<dbReference type="Proteomes" id="UP001501285">
    <property type="component" value="Unassembled WGS sequence"/>
</dbReference>
<sequence length="400" mass="42951">MGLTQWLARQAVRRCSVLLVEMPGGWRARVYAERFVLGRGWQLADSPAGADMLVVCGQLPPDLEDSVEAVWEQLPGPRVRISLAPGETEQGVEAAVEAALPHLRDTAAQREDAAGRSLPGGMDPGDMDPGDMDHGDMDHGDMDHGDMDHGDMDHGDMDHGDMDHGDMDHGDMDMAPDGIALAEGADDRDGLEMDELHLRLGPVLRHWPAGLEMTWTLHGDLVTEAEGRWIGSATGESATQGLPSTALLADAVRDVLQLAGWTEGAERAMRVRDLAVGSLAGRGDADLAREAAALVRRVRRSRTLRWSLRGLGRVERGWLDDHQLPSWWAGDANDRLLALLDAVHVSTDAGPGPDVLLERPDAAHLTRLCTGVEVAAARLVVASLAPHLGSLEAMRAGAHA</sequence>
<evidence type="ECO:0000256" key="1">
    <source>
        <dbReference type="SAM" id="MobiDB-lite"/>
    </source>
</evidence>
<evidence type="ECO:0000313" key="3">
    <source>
        <dbReference type="Proteomes" id="UP001501285"/>
    </source>
</evidence>
<protein>
    <submittedName>
        <fullName evidence="2">Uncharacterized protein</fullName>
    </submittedName>
</protein>
<dbReference type="EMBL" id="BAAANB010000003">
    <property type="protein sequence ID" value="GAA2025691.1"/>
    <property type="molecule type" value="Genomic_DNA"/>
</dbReference>
<gene>
    <name evidence="2" type="ORF">GCM10009740_14270</name>
</gene>
<evidence type="ECO:0000313" key="2">
    <source>
        <dbReference type="EMBL" id="GAA2025691.1"/>
    </source>
</evidence>
<dbReference type="SUPFAM" id="SSF56770">
    <property type="entry name" value="HydA/Nqo6-like"/>
    <property type="match status" value="1"/>
</dbReference>
<dbReference type="RefSeq" id="WP_343989430.1">
    <property type="nucleotide sequence ID" value="NZ_BAAANB010000003.1"/>
</dbReference>
<accession>A0ABN2U1M5</accession>
<feature type="region of interest" description="Disordered" evidence="1">
    <location>
        <begin position="108"/>
        <end position="142"/>
    </location>
</feature>
<name>A0ABN2U1M5_9MICO</name>
<feature type="compositionally biased region" description="Basic and acidic residues" evidence="1">
    <location>
        <begin position="131"/>
        <end position="142"/>
    </location>
</feature>